<dbReference type="CDD" id="cd07377">
    <property type="entry name" value="WHTH_GntR"/>
    <property type="match status" value="1"/>
</dbReference>
<evidence type="ECO:0000256" key="1">
    <source>
        <dbReference type="ARBA" id="ARBA00023015"/>
    </source>
</evidence>
<keyword evidence="6" id="KW-1185">Reference proteome</keyword>
<dbReference type="InterPro" id="IPR028374">
    <property type="entry name" value="FadR_C"/>
</dbReference>
<accession>A0ABT6NGG1</accession>
<dbReference type="Pfam" id="PF07840">
    <property type="entry name" value="FadR_C"/>
    <property type="match status" value="1"/>
</dbReference>
<dbReference type="InterPro" id="IPR008920">
    <property type="entry name" value="TF_FadR/GntR_C"/>
</dbReference>
<reference evidence="5 6" key="1">
    <citation type="submission" date="2023-04" db="EMBL/GenBank/DDBJ databases">
        <title>Fusibacter bizertensis strain WBS, isolated from littoral bottom sediments of the Arctic seas - biochemical and genomic analysis.</title>
        <authorList>
            <person name="Brioukhanov A.L."/>
        </authorList>
    </citation>
    <scope>NUCLEOTIDE SEQUENCE [LARGE SCALE GENOMIC DNA]</scope>
    <source>
        <strain evidence="5 6">WBS</strain>
    </source>
</reference>
<dbReference type="Proteomes" id="UP001158045">
    <property type="component" value="Unassembled WGS sequence"/>
</dbReference>
<evidence type="ECO:0000259" key="4">
    <source>
        <dbReference type="PROSITE" id="PS50949"/>
    </source>
</evidence>
<dbReference type="InterPro" id="IPR000524">
    <property type="entry name" value="Tscrpt_reg_HTH_GntR"/>
</dbReference>
<dbReference type="PROSITE" id="PS50949">
    <property type="entry name" value="HTH_GNTR"/>
    <property type="match status" value="1"/>
</dbReference>
<dbReference type="SUPFAM" id="SSF48008">
    <property type="entry name" value="GntR ligand-binding domain-like"/>
    <property type="match status" value="1"/>
</dbReference>
<evidence type="ECO:0000313" key="5">
    <source>
        <dbReference type="EMBL" id="MDH8679518.1"/>
    </source>
</evidence>
<dbReference type="Gene3D" id="1.10.10.10">
    <property type="entry name" value="Winged helix-like DNA-binding domain superfamily/Winged helix DNA-binding domain"/>
    <property type="match status" value="1"/>
</dbReference>
<evidence type="ECO:0000313" key="6">
    <source>
        <dbReference type="Proteomes" id="UP001158045"/>
    </source>
</evidence>
<keyword evidence="1" id="KW-0805">Transcription regulation</keyword>
<dbReference type="Pfam" id="PF00392">
    <property type="entry name" value="GntR"/>
    <property type="match status" value="1"/>
</dbReference>
<dbReference type="RefSeq" id="WP_281095415.1">
    <property type="nucleotide sequence ID" value="NZ_JARYZI010000013.1"/>
</dbReference>
<dbReference type="InterPro" id="IPR036390">
    <property type="entry name" value="WH_DNA-bd_sf"/>
</dbReference>
<dbReference type="SUPFAM" id="SSF46785">
    <property type="entry name" value="Winged helix' DNA-binding domain"/>
    <property type="match status" value="1"/>
</dbReference>
<gene>
    <name evidence="5" type="ORF">QE109_15270</name>
</gene>
<dbReference type="PANTHER" id="PTHR43537">
    <property type="entry name" value="TRANSCRIPTIONAL REGULATOR, GNTR FAMILY"/>
    <property type="match status" value="1"/>
</dbReference>
<name>A0ABT6NGG1_9FIRM</name>
<keyword evidence="2" id="KW-0238">DNA-binding</keyword>
<dbReference type="PANTHER" id="PTHR43537:SF52">
    <property type="entry name" value="FATTY ACID METABOLISM REGULATOR PROTEIN"/>
    <property type="match status" value="1"/>
</dbReference>
<organism evidence="5 6">
    <name type="scientific">Fusibacter bizertensis</name>
    <dbReference type="NCBI Taxonomy" id="1488331"/>
    <lineage>
        <taxon>Bacteria</taxon>
        <taxon>Bacillati</taxon>
        <taxon>Bacillota</taxon>
        <taxon>Clostridia</taxon>
        <taxon>Eubacteriales</taxon>
        <taxon>Eubacteriales Family XII. Incertae Sedis</taxon>
        <taxon>Fusibacter</taxon>
    </lineage>
</organism>
<dbReference type="SMART" id="SM00345">
    <property type="entry name" value="HTH_GNTR"/>
    <property type="match status" value="1"/>
</dbReference>
<protein>
    <submittedName>
        <fullName evidence="5">GntR family transcriptional regulator</fullName>
    </submittedName>
</protein>
<proteinExistence type="predicted"/>
<dbReference type="EMBL" id="JARYZI010000013">
    <property type="protein sequence ID" value="MDH8679518.1"/>
    <property type="molecule type" value="Genomic_DNA"/>
</dbReference>
<feature type="domain" description="HTH gntR-type" evidence="4">
    <location>
        <begin position="2"/>
        <end position="70"/>
    </location>
</feature>
<dbReference type="InterPro" id="IPR036388">
    <property type="entry name" value="WH-like_DNA-bd_sf"/>
</dbReference>
<dbReference type="PRINTS" id="PR00035">
    <property type="entry name" value="HTHGNTR"/>
</dbReference>
<keyword evidence="3" id="KW-0804">Transcription</keyword>
<sequence>MKSAETTVEEILVEKILTNVYPPHTMLPPERELAVLLSYSRPVIHKAIIRLEGKGLVTIVPRKGIKVNDYLTSGKLGLLESLYHMDRGRFPSLNNAMLEFIIRNLEAMIRQIHKMSPVKRKKSYDMITSVEINIGHDVYIWVHTLAMLSGNPIYTMLVNEFQIGILNVGNAVVKEKGASVMKIWLKEIEELMIDEAQEIGTACFDRFYERIENVWLK</sequence>
<comment type="caution">
    <text evidence="5">The sequence shown here is derived from an EMBL/GenBank/DDBJ whole genome shotgun (WGS) entry which is preliminary data.</text>
</comment>
<evidence type="ECO:0000256" key="3">
    <source>
        <dbReference type="ARBA" id="ARBA00023163"/>
    </source>
</evidence>
<evidence type="ECO:0000256" key="2">
    <source>
        <dbReference type="ARBA" id="ARBA00023125"/>
    </source>
</evidence>